<dbReference type="PANTHER" id="PTHR35682:SF1">
    <property type="entry name" value="TRANSMEMBRANE PROTEIN 252"/>
    <property type="match status" value="1"/>
</dbReference>
<proteinExistence type="predicted"/>
<dbReference type="PANTHER" id="PTHR35682">
    <property type="entry name" value="TRANSMEMBRANE PROTEIN 252"/>
    <property type="match status" value="1"/>
</dbReference>
<evidence type="ECO:0000313" key="3">
    <source>
        <dbReference type="Ensembl" id="ENSFTIP00000019418.1"/>
    </source>
</evidence>
<accession>A0A8C4V112</accession>
<dbReference type="InterPro" id="IPR031363">
    <property type="entry name" value="TMEM252"/>
</dbReference>
<feature type="compositionally biased region" description="Polar residues" evidence="1">
    <location>
        <begin position="136"/>
        <end position="151"/>
    </location>
</feature>
<feature type="region of interest" description="Disordered" evidence="1">
    <location>
        <begin position="123"/>
        <end position="232"/>
    </location>
</feature>
<evidence type="ECO:0000313" key="4">
    <source>
        <dbReference type="Proteomes" id="UP000694562"/>
    </source>
</evidence>
<evidence type="ECO:0000256" key="2">
    <source>
        <dbReference type="SAM" id="Phobius"/>
    </source>
</evidence>
<keyword evidence="2" id="KW-1133">Transmembrane helix</keyword>
<feature type="transmembrane region" description="Helical" evidence="2">
    <location>
        <begin position="68"/>
        <end position="90"/>
    </location>
</feature>
<dbReference type="OMA" id="QDTDCQG"/>
<name>A0A8C4V112_FALTI</name>
<keyword evidence="2" id="KW-0472">Membrane</keyword>
<feature type="compositionally biased region" description="Polar residues" evidence="1">
    <location>
        <begin position="198"/>
        <end position="215"/>
    </location>
</feature>
<dbReference type="AlphaFoldDB" id="A0A8C4V112"/>
<keyword evidence="4" id="KW-1185">Reference proteome</keyword>
<dbReference type="Ensembl" id="ENSFTIT00000020227.1">
    <property type="protein sequence ID" value="ENSFTIP00000019418.1"/>
    <property type="gene ID" value="ENSFTIG00000012734.1"/>
</dbReference>
<feature type="transmembrane region" description="Helical" evidence="2">
    <location>
        <begin position="34"/>
        <end position="56"/>
    </location>
</feature>
<reference evidence="3" key="2">
    <citation type="submission" date="2025-09" db="UniProtKB">
        <authorList>
            <consortium name="Ensembl"/>
        </authorList>
    </citation>
    <scope>IDENTIFICATION</scope>
</reference>
<sequence>MKMSSRAERASKQTADRNQVLCLLGKMPKIGFTFIRLFMLLLGFSTICLGVLCISTSSYTCRCGNNELVFYCLLTLGFFLILTGIFWSTFHEALKFRRLSSVFIRNPSHGELHVSTIDRSDFYPPSYEDSTDPEKQTSSLPVASTLNQQEVINIPPPPYSESSAEFISETDEEQAPLYESSAQQQTGDQDADPREESNSQPSTQENSYQQDTDCQGTPERAISVRTSETGSG</sequence>
<protein>
    <submittedName>
        <fullName evidence="3">Transmembrane protein 252</fullName>
    </submittedName>
</protein>
<organism evidence="3 4">
    <name type="scientific">Falco tinnunculus</name>
    <name type="common">Common kestrel</name>
    <dbReference type="NCBI Taxonomy" id="100819"/>
    <lineage>
        <taxon>Eukaryota</taxon>
        <taxon>Metazoa</taxon>
        <taxon>Chordata</taxon>
        <taxon>Craniata</taxon>
        <taxon>Vertebrata</taxon>
        <taxon>Euteleostomi</taxon>
        <taxon>Archelosauria</taxon>
        <taxon>Archosauria</taxon>
        <taxon>Dinosauria</taxon>
        <taxon>Saurischia</taxon>
        <taxon>Theropoda</taxon>
        <taxon>Coelurosauria</taxon>
        <taxon>Aves</taxon>
        <taxon>Neognathae</taxon>
        <taxon>Neoaves</taxon>
        <taxon>Telluraves</taxon>
        <taxon>Australaves</taxon>
        <taxon>Falconiformes</taxon>
        <taxon>Falconidae</taxon>
        <taxon>Falco</taxon>
    </lineage>
</organism>
<keyword evidence="2" id="KW-0812">Transmembrane</keyword>
<evidence type="ECO:0000256" key="1">
    <source>
        <dbReference type="SAM" id="MobiDB-lite"/>
    </source>
</evidence>
<dbReference type="OrthoDB" id="9896070at2759"/>
<reference evidence="3" key="1">
    <citation type="submission" date="2025-08" db="UniProtKB">
        <authorList>
            <consortium name="Ensembl"/>
        </authorList>
    </citation>
    <scope>IDENTIFICATION</scope>
</reference>
<dbReference type="Pfam" id="PF15664">
    <property type="entry name" value="TMEM252"/>
    <property type="match status" value="1"/>
</dbReference>
<dbReference type="Proteomes" id="UP000694562">
    <property type="component" value="Unplaced"/>
</dbReference>